<name>A0A1I6HI82_9EURY</name>
<evidence type="ECO:0000313" key="8">
    <source>
        <dbReference type="Proteomes" id="UP000243250"/>
    </source>
</evidence>
<evidence type="ECO:0000256" key="2">
    <source>
        <dbReference type="ARBA" id="ARBA00022475"/>
    </source>
</evidence>
<dbReference type="EMBL" id="FOYS01000003">
    <property type="protein sequence ID" value="SFR54193.1"/>
    <property type="molecule type" value="Genomic_DNA"/>
</dbReference>
<feature type="transmembrane region" description="Helical" evidence="6">
    <location>
        <begin position="169"/>
        <end position="193"/>
    </location>
</feature>
<protein>
    <submittedName>
        <fullName evidence="7">Membrane protein</fullName>
    </submittedName>
</protein>
<feature type="transmembrane region" description="Helical" evidence="6">
    <location>
        <begin position="236"/>
        <end position="260"/>
    </location>
</feature>
<feature type="transmembrane region" description="Helical" evidence="6">
    <location>
        <begin position="140"/>
        <end position="157"/>
    </location>
</feature>
<keyword evidence="8" id="KW-1185">Reference proteome</keyword>
<dbReference type="OrthoDB" id="204872at2157"/>
<evidence type="ECO:0000256" key="4">
    <source>
        <dbReference type="ARBA" id="ARBA00022989"/>
    </source>
</evidence>
<comment type="subcellular location">
    <subcellularLocation>
        <location evidence="1">Cell membrane</location>
        <topology evidence="1">Multi-pass membrane protein</topology>
    </subcellularLocation>
</comment>
<keyword evidence="2" id="KW-1003">Cell membrane</keyword>
<dbReference type="PANTHER" id="PTHR30213:SF0">
    <property type="entry name" value="UPF0761 MEMBRANE PROTEIN YIHY"/>
    <property type="match status" value="1"/>
</dbReference>
<dbReference type="STRING" id="555875.SAMN04488124_2280"/>
<proteinExistence type="predicted"/>
<gene>
    <name evidence="7" type="ORF">SAMN04488124_2280</name>
</gene>
<dbReference type="AlphaFoldDB" id="A0A1I6HI82"/>
<evidence type="ECO:0000256" key="1">
    <source>
        <dbReference type="ARBA" id="ARBA00004651"/>
    </source>
</evidence>
<evidence type="ECO:0000256" key="5">
    <source>
        <dbReference type="ARBA" id="ARBA00023136"/>
    </source>
</evidence>
<evidence type="ECO:0000256" key="3">
    <source>
        <dbReference type="ARBA" id="ARBA00022692"/>
    </source>
</evidence>
<keyword evidence="5 6" id="KW-0472">Membrane</keyword>
<accession>A0A1I6HI82</accession>
<reference evidence="8" key="1">
    <citation type="submission" date="2016-10" db="EMBL/GenBank/DDBJ databases">
        <authorList>
            <person name="Varghese N."/>
            <person name="Submissions S."/>
        </authorList>
    </citation>
    <scope>NUCLEOTIDE SEQUENCE [LARGE SCALE GENOMIC DNA]</scope>
    <source>
        <strain evidence="8">CGMCC 1.8711</strain>
    </source>
</reference>
<evidence type="ECO:0000256" key="6">
    <source>
        <dbReference type="SAM" id="Phobius"/>
    </source>
</evidence>
<organism evidence="7 8">
    <name type="scientific">Halogeometricum limi</name>
    <dbReference type="NCBI Taxonomy" id="555875"/>
    <lineage>
        <taxon>Archaea</taxon>
        <taxon>Methanobacteriati</taxon>
        <taxon>Methanobacteriota</taxon>
        <taxon>Stenosarchaea group</taxon>
        <taxon>Halobacteria</taxon>
        <taxon>Halobacteriales</taxon>
        <taxon>Haloferacaceae</taxon>
        <taxon>Halogeometricum</taxon>
    </lineage>
</organism>
<feature type="transmembrane region" description="Helical" evidence="6">
    <location>
        <begin position="200"/>
        <end position="224"/>
    </location>
</feature>
<keyword evidence="4 6" id="KW-1133">Transmembrane helix</keyword>
<dbReference type="NCBIfam" id="TIGR00765">
    <property type="entry name" value="yihY_not_rbn"/>
    <property type="match status" value="1"/>
</dbReference>
<dbReference type="Pfam" id="PF03631">
    <property type="entry name" value="Virul_fac_BrkB"/>
    <property type="match status" value="1"/>
</dbReference>
<evidence type="ECO:0000313" key="7">
    <source>
        <dbReference type="EMBL" id="SFR54193.1"/>
    </source>
</evidence>
<feature type="transmembrane region" description="Helical" evidence="6">
    <location>
        <begin position="38"/>
        <end position="60"/>
    </location>
</feature>
<dbReference type="PANTHER" id="PTHR30213">
    <property type="entry name" value="INNER MEMBRANE PROTEIN YHJD"/>
    <property type="match status" value="1"/>
</dbReference>
<keyword evidence="3 6" id="KW-0812">Transmembrane</keyword>
<dbReference type="RefSeq" id="WP_089880760.1">
    <property type="nucleotide sequence ID" value="NZ_FOYS01000003.1"/>
</dbReference>
<dbReference type="GO" id="GO:0005886">
    <property type="term" value="C:plasma membrane"/>
    <property type="evidence" value="ECO:0007669"/>
    <property type="project" value="UniProtKB-SubCell"/>
</dbReference>
<dbReference type="Proteomes" id="UP000243250">
    <property type="component" value="Unassembled WGS sequence"/>
</dbReference>
<sequence length="355" mass="37699">MNVPSVASTPRVERGVSLLRALVHEVRTEKLTFMAGSIAYHAFVSLLPLFLLLLAVAAAVGNQTLDDSVRTLAGVVLTEGTRDQFFEEATRASQSTGVSLFGGAVLLWGTLRIFRGLDTAFSDIYESEASNTFGDQLGDSLLVLGTFAVVLVFGSFVDDVVGVVATGPAAWVVGRLFLILGLALAFYPMYYVFPDTDVGVLEVVPGTLTAAVGLTLFESLFQVYTSTSGSSPDSSAVAGILVLLTWLYFSGLVILLGAAVNAVLSNRSRDVNVEPLVGGIPLDEKTHGTASRRELVAAVESLERNLRDADEVVVVVDGEEVSVPVPDRVVSDTETLRFLPGGAVSIELRWSPAEE</sequence>
<dbReference type="InterPro" id="IPR017039">
    <property type="entry name" value="Virul_fac_BrkB"/>
</dbReference>